<evidence type="ECO:0000256" key="1">
    <source>
        <dbReference type="SAM" id="MobiDB-lite"/>
    </source>
</evidence>
<feature type="compositionally biased region" description="Low complexity" evidence="1">
    <location>
        <begin position="43"/>
        <end position="55"/>
    </location>
</feature>
<feature type="compositionally biased region" description="Basic residues" evidence="1">
    <location>
        <begin position="65"/>
        <end position="80"/>
    </location>
</feature>
<accession>A0A9P1CTC6</accession>
<proteinExistence type="predicted"/>
<dbReference type="EMBL" id="CAMXCT020002324">
    <property type="protein sequence ID" value="CAL1150710.1"/>
    <property type="molecule type" value="Genomic_DNA"/>
</dbReference>
<feature type="region of interest" description="Disordered" evidence="1">
    <location>
        <begin position="345"/>
        <end position="381"/>
    </location>
</feature>
<sequence>MAATKQPWRCSICHKMAKASMPRCAWCGKTWQEVMDYTYQPGNAQAPPSSSGAASWNQGGYGNAHGRKATPRRKSRRRSHNGGQQSQGGQQGAPVGAAQYYPPGNWAPNMNTGPYAQFPMAQPPAAPPQQFAPPPPPPLPQGPVPAPDQFWTQQMQQMPVLNSVPTTGPTTPQSPAEVHLQNILGALRQSEETWTPEIQQAVQKVDHSNLQLNLGQVHASVFEIGRAKTEVAEAEAARLRLVTSWRTFLQYSVSRWKEYAGLFQSQEATIQNQISAAKAQLAQAQRQFGKTSEVVRDGAVQISDEEEGNSPELKQAKDEEMRSEASHKIAAGLTQVVNSLQELSDQAEAEERKAKRHRGSGESPPGDTPAPSSTPAYTHLGPPGASAIAAFGSSWAHSACDKVDFLSPWQALQDAEDLAIDVGSNYAFRIEKSVLSRPKRRHFQLSFSEMIEICLIADATMPLTSFTMPQTAFEVWNSKPWSLNLSHQLSQSHSRTVSCDVQDVPVSFMQISQVRHELPPPNWIRVPSHPFQTVDGGARIPVAAMEDRDAPIDEVDTGSQVGASSSSSHTMRAVYLHHLEDPVVFGRIDWTDYDCMMADAARLMNVEVDDIVALYEINEFLRAVNAMSTAAENLPEFQEDAFDLEALAPWTRELYEHWNRLATIGPGAVERLGRLETWFTDHLSYQRCHHTRIAILGPDAQRWEEQIMHLWRQHILLGAPIEFHIVHPLPEDASGQIIGQLIVVQRPQRFQRSIVLSIYDSEYDRGLAHSLAMVMSDRIDLLSVMIMAELTEECPPEAPRNDCSLWFGARQFAPNERAYARHGHAFRLVLNRARGPPPPRPVVTNLAQRQAQLSHNSALPPFLGAEDTAPTWLVAMSRAFPDGAAVEREDEGPVAYLTTWFLHFALRPSCVQNRVVRLRDQPWMWHRTLIERWGDHFDSTLPVQFFWVAPMPPSSLTQHTLGHMLIVQGLPEDQVAALLTTRVRDDEGQALHHVATFLPTYVSAEMVVDILALPGPLRRFPRRVGFGQEYFAPYATQQIHSGSSLVLDVLGSQRFVQPTTSSTDEALNLIQTMVRRIPATHSEAAPPIEVATAEPAVPLTEPAEAFQPRVTLNLTACLADNFVYKEEQHSFPEVAYMQVPNWPTFFARVLPSPTFIPEGLKLHPTTYSALASPEEFQEVSLCDCIALYVDGAADGMQAAWSIVFVHFDSDSLPSLQGCVADQVVIDTTHDKWLGANRPDNIAAEVTAACAAMAAHFKEKVAASGGKWTVHDEATVRNEAGSWMRLLHESFAWLARFSHRHFGLTSDSTWIDWVTVAQLDTRWKGHLRRAERACKAYHHANAHTAIWQMWIQHSFRHFGVEPFAAEPEAVETELAALNRLDFVSKDVVQPDVYF</sequence>
<feature type="non-terminal residue" evidence="2">
    <location>
        <position position="1393"/>
    </location>
</feature>
<feature type="compositionally biased region" description="Pro residues" evidence="1">
    <location>
        <begin position="121"/>
        <end position="146"/>
    </location>
</feature>
<gene>
    <name evidence="2" type="ORF">C1SCF055_LOCUS23725</name>
</gene>
<name>A0A9P1CTC6_9DINO</name>
<feature type="non-terminal residue" evidence="2">
    <location>
        <position position="1"/>
    </location>
</feature>
<evidence type="ECO:0000313" key="3">
    <source>
        <dbReference type="EMBL" id="CAL1150710.1"/>
    </source>
</evidence>
<reference evidence="2" key="1">
    <citation type="submission" date="2022-10" db="EMBL/GenBank/DDBJ databases">
        <authorList>
            <person name="Chen Y."/>
            <person name="Dougan E. K."/>
            <person name="Chan C."/>
            <person name="Rhodes N."/>
            <person name="Thang M."/>
        </authorList>
    </citation>
    <scope>NUCLEOTIDE SEQUENCE</scope>
</reference>
<evidence type="ECO:0000313" key="2">
    <source>
        <dbReference type="EMBL" id="CAI3997335.1"/>
    </source>
</evidence>
<dbReference type="EMBL" id="CAMXCT010002324">
    <property type="protein sequence ID" value="CAI3997335.1"/>
    <property type="molecule type" value="Genomic_DNA"/>
</dbReference>
<organism evidence="2">
    <name type="scientific">Cladocopium goreaui</name>
    <dbReference type="NCBI Taxonomy" id="2562237"/>
    <lineage>
        <taxon>Eukaryota</taxon>
        <taxon>Sar</taxon>
        <taxon>Alveolata</taxon>
        <taxon>Dinophyceae</taxon>
        <taxon>Suessiales</taxon>
        <taxon>Symbiodiniaceae</taxon>
        <taxon>Cladocopium</taxon>
    </lineage>
</organism>
<feature type="region of interest" description="Disordered" evidence="1">
    <location>
        <begin position="299"/>
        <end position="326"/>
    </location>
</feature>
<reference evidence="3" key="2">
    <citation type="submission" date="2024-04" db="EMBL/GenBank/DDBJ databases">
        <authorList>
            <person name="Chen Y."/>
            <person name="Shah S."/>
            <person name="Dougan E. K."/>
            <person name="Thang M."/>
            <person name="Chan C."/>
        </authorList>
    </citation>
    <scope>NUCLEOTIDE SEQUENCE [LARGE SCALE GENOMIC DNA]</scope>
</reference>
<feature type="region of interest" description="Disordered" evidence="1">
    <location>
        <begin position="43"/>
        <end position="147"/>
    </location>
</feature>
<feature type="compositionally biased region" description="Basic and acidic residues" evidence="1">
    <location>
        <begin position="314"/>
        <end position="326"/>
    </location>
</feature>
<protein>
    <submittedName>
        <fullName evidence="2">Uncharacterized protein</fullName>
    </submittedName>
</protein>
<comment type="caution">
    <text evidence="2">The sequence shown here is derived from an EMBL/GenBank/DDBJ whole genome shotgun (WGS) entry which is preliminary data.</text>
</comment>